<evidence type="ECO:0000256" key="1">
    <source>
        <dbReference type="SAM" id="MobiDB-lite"/>
    </source>
</evidence>
<feature type="region of interest" description="Disordered" evidence="1">
    <location>
        <begin position="251"/>
        <end position="282"/>
    </location>
</feature>
<feature type="compositionally biased region" description="Polar residues" evidence="1">
    <location>
        <begin position="272"/>
        <end position="282"/>
    </location>
</feature>
<reference evidence="3" key="1">
    <citation type="submission" date="2016-12" db="EMBL/GenBank/DDBJ databases">
        <title>An insight into the sialome and mialome of the sand fly, Nyssomyia neivai.</title>
        <authorList>
            <person name="Sebastian V."/>
            <person name="Goulart T.M."/>
            <person name="Oliveira W."/>
            <person name="Calvo E."/>
            <person name="Oliveira L.F."/>
            <person name="Pinto M.C."/>
            <person name="Rosselino A.M."/>
            <person name="Ribeiro J.M."/>
        </authorList>
    </citation>
    <scope>NUCLEOTIDE SEQUENCE</scope>
</reference>
<dbReference type="AlphaFoldDB" id="A0A1L8D8R2"/>
<keyword evidence="2" id="KW-0812">Transmembrane</keyword>
<accession>A0A1L8D8R2</accession>
<proteinExistence type="predicted"/>
<name>A0A1L8D8R2_9DIPT</name>
<protein>
    <submittedName>
        <fullName evidence="3">Uncharacterized protein</fullName>
    </submittedName>
</protein>
<dbReference type="Pfam" id="PF15957">
    <property type="entry name" value="Comm"/>
    <property type="match status" value="1"/>
</dbReference>
<evidence type="ECO:0000313" key="3">
    <source>
        <dbReference type="EMBL" id="JAV02730.1"/>
    </source>
</evidence>
<organism evidence="3">
    <name type="scientific">Nyssomyia neivai</name>
    <dbReference type="NCBI Taxonomy" id="330878"/>
    <lineage>
        <taxon>Eukaryota</taxon>
        <taxon>Metazoa</taxon>
        <taxon>Ecdysozoa</taxon>
        <taxon>Arthropoda</taxon>
        <taxon>Hexapoda</taxon>
        <taxon>Insecta</taxon>
        <taxon>Pterygota</taxon>
        <taxon>Neoptera</taxon>
        <taxon>Endopterygota</taxon>
        <taxon>Diptera</taxon>
        <taxon>Nematocera</taxon>
        <taxon>Psychodoidea</taxon>
        <taxon>Psychodidae</taxon>
        <taxon>Nyssomyia</taxon>
    </lineage>
</organism>
<evidence type="ECO:0000256" key="2">
    <source>
        <dbReference type="SAM" id="Phobius"/>
    </source>
</evidence>
<dbReference type="EMBL" id="GFDF01011354">
    <property type="protein sequence ID" value="JAV02730.1"/>
    <property type="molecule type" value="Transcribed_RNA"/>
</dbReference>
<keyword evidence="2" id="KW-0472">Membrane</keyword>
<dbReference type="GO" id="GO:0007411">
    <property type="term" value="P:axon guidance"/>
    <property type="evidence" value="ECO:0007669"/>
    <property type="project" value="InterPro"/>
</dbReference>
<feature type="transmembrane region" description="Helical" evidence="2">
    <location>
        <begin position="77"/>
        <end position="100"/>
    </location>
</feature>
<sequence length="282" mass="31025">MLDNFESKITFEIPTNLDFQTLAMSNNYTVLLTGVGEMDLTSSLGDTATSISGTRGGLARDGLLTGDADYDRFIGDVWVGILLTLMIVSSIFCMCACFLYHKFLQWKTSLHQSHQGGNDNLEAGLHHFDSDSLPSYTLVSGLPSYDDAIESFRYPNTASTTRPSIIKLFAFEPDPMATKTVDYGPQKDYRSVMEQAPSYHDAVTDHQTARKVLQCRVPSYEEATRAPRLCVNLPRALIANRELAQLHKVPSAGDVSCSSGDGGGTPMRHNSLPRNFSRQLGL</sequence>
<keyword evidence="2" id="KW-1133">Transmembrane helix</keyword>
<dbReference type="InterPro" id="IPR031878">
    <property type="entry name" value="Commissureless"/>
</dbReference>